<proteinExistence type="predicted"/>
<dbReference type="InterPro" id="IPR019787">
    <property type="entry name" value="Znf_PHD-finger"/>
</dbReference>
<feature type="compositionally biased region" description="Polar residues" evidence="5">
    <location>
        <begin position="773"/>
        <end position="782"/>
    </location>
</feature>
<dbReference type="EMBL" id="GEDC01019625">
    <property type="protein sequence ID" value="JAS17673.1"/>
    <property type="molecule type" value="Transcribed_RNA"/>
</dbReference>
<feature type="compositionally biased region" description="Basic and acidic residues" evidence="5">
    <location>
        <begin position="1504"/>
        <end position="1516"/>
    </location>
</feature>
<dbReference type="SUPFAM" id="SSF57850">
    <property type="entry name" value="RING/U-box"/>
    <property type="match status" value="1"/>
</dbReference>
<dbReference type="PROSITE" id="PS00518">
    <property type="entry name" value="ZF_RING_1"/>
    <property type="match status" value="1"/>
</dbReference>
<dbReference type="PANTHER" id="PTHR12618:SF20">
    <property type="entry name" value="PHD AND RING FINGER DOMAIN-CONTAINING PROTEIN 1"/>
    <property type="match status" value="1"/>
</dbReference>
<evidence type="ECO:0000259" key="6">
    <source>
        <dbReference type="PROSITE" id="PS50016"/>
    </source>
</evidence>
<dbReference type="SUPFAM" id="SSF57903">
    <property type="entry name" value="FYVE/PHD zinc finger"/>
    <property type="match status" value="1"/>
</dbReference>
<evidence type="ECO:0000256" key="4">
    <source>
        <dbReference type="PROSITE-ProRule" id="PRU00175"/>
    </source>
</evidence>
<dbReference type="InterPro" id="IPR001841">
    <property type="entry name" value="Znf_RING"/>
</dbReference>
<dbReference type="InterPro" id="IPR001965">
    <property type="entry name" value="Znf_PHD"/>
</dbReference>
<dbReference type="Gene3D" id="3.30.40.10">
    <property type="entry name" value="Zinc/RING finger domain, C3HC4 (zinc finger)"/>
    <property type="match status" value="2"/>
</dbReference>
<feature type="compositionally biased region" description="Basic and acidic residues" evidence="5">
    <location>
        <begin position="999"/>
        <end position="1014"/>
    </location>
</feature>
<keyword evidence="1" id="KW-0479">Metal-binding</keyword>
<feature type="region of interest" description="Disordered" evidence="5">
    <location>
        <begin position="424"/>
        <end position="479"/>
    </location>
</feature>
<feature type="domain" description="RING-type" evidence="7">
    <location>
        <begin position="240"/>
        <end position="281"/>
    </location>
</feature>
<evidence type="ECO:0000256" key="3">
    <source>
        <dbReference type="ARBA" id="ARBA00022833"/>
    </source>
</evidence>
<feature type="compositionally biased region" description="Acidic residues" evidence="5">
    <location>
        <begin position="1198"/>
        <end position="1211"/>
    </location>
</feature>
<feature type="compositionally biased region" description="Basic residues" evidence="5">
    <location>
        <begin position="467"/>
        <end position="479"/>
    </location>
</feature>
<reference evidence="8" key="1">
    <citation type="submission" date="2015-12" db="EMBL/GenBank/DDBJ databases">
        <title>De novo transcriptome assembly of four potential Pierce s Disease insect vectors from Arizona vineyards.</title>
        <authorList>
            <person name="Tassone E.E."/>
        </authorList>
    </citation>
    <scope>NUCLEOTIDE SEQUENCE</scope>
</reference>
<feature type="compositionally biased region" description="Basic and acidic residues" evidence="5">
    <location>
        <begin position="1335"/>
        <end position="1344"/>
    </location>
</feature>
<feature type="compositionally biased region" description="Polar residues" evidence="5">
    <location>
        <begin position="2013"/>
        <end position="2035"/>
    </location>
</feature>
<feature type="compositionally biased region" description="Basic residues" evidence="5">
    <location>
        <begin position="1570"/>
        <end position="1585"/>
    </location>
</feature>
<feature type="compositionally biased region" description="Basic and acidic residues" evidence="5">
    <location>
        <begin position="1298"/>
        <end position="1312"/>
    </location>
</feature>
<feature type="compositionally biased region" description="Low complexity" evidence="5">
    <location>
        <begin position="2106"/>
        <end position="2116"/>
    </location>
</feature>
<feature type="region of interest" description="Disordered" evidence="5">
    <location>
        <begin position="133"/>
        <end position="237"/>
    </location>
</feature>
<feature type="compositionally biased region" description="Basic residues" evidence="5">
    <location>
        <begin position="1517"/>
        <end position="1531"/>
    </location>
</feature>
<feature type="compositionally biased region" description="Acidic residues" evidence="5">
    <location>
        <begin position="1830"/>
        <end position="1845"/>
    </location>
</feature>
<dbReference type="InterPro" id="IPR047157">
    <property type="entry name" value="PHRF1/Atg35"/>
</dbReference>
<dbReference type="PROSITE" id="PS50089">
    <property type="entry name" value="ZF_RING_2"/>
    <property type="match status" value="1"/>
</dbReference>
<feature type="compositionally biased region" description="Basic and acidic residues" evidence="5">
    <location>
        <begin position="1361"/>
        <end position="1424"/>
    </location>
</feature>
<feature type="compositionally biased region" description="Acidic residues" evidence="5">
    <location>
        <begin position="875"/>
        <end position="891"/>
    </location>
</feature>
<feature type="compositionally biased region" description="Polar residues" evidence="5">
    <location>
        <begin position="454"/>
        <end position="464"/>
    </location>
</feature>
<evidence type="ECO:0000256" key="2">
    <source>
        <dbReference type="ARBA" id="ARBA00022771"/>
    </source>
</evidence>
<feature type="compositionally biased region" description="Polar residues" evidence="5">
    <location>
        <begin position="225"/>
        <end position="234"/>
    </location>
</feature>
<feature type="region of interest" description="Disordered" evidence="5">
    <location>
        <begin position="1"/>
        <end position="117"/>
    </location>
</feature>
<feature type="compositionally biased region" description="Low complexity" evidence="5">
    <location>
        <begin position="145"/>
        <end position="155"/>
    </location>
</feature>
<feature type="compositionally biased region" description="Polar residues" evidence="5">
    <location>
        <begin position="1428"/>
        <end position="1440"/>
    </location>
</feature>
<feature type="compositionally biased region" description="Basic and acidic residues" evidence="5">
    <location>
        <begin position="667"/>
        <end position="683"/>
    </location>
</feature>
<dbReference type="SMART" id="SM00249">
    <property type="entry name" value="PHD"/>
    <property type="match status" value="1"/>
</dbReference>
<feature type="region of interest" description="Disordered" evidence="5">
    <location>
        <begin position="1781"/>
        <end position="1948"/>
    </location>
</feature>
<dbReference type="Pfam" id="PF00628">
    <property type="entry name" value="PHD"/>
    <property type="match status" value="1"/>
</dbReference>
<feature type="compositionally biased region" description="Low complexity" evidence="5">
    <location>
        <begin position="1544"/>
        <end position="1566"/>
    </location>
</feature>
<feature type="compositionally biased region" description="Polar residues" evidence="5">
    <location>
        <begin position="657"/>
        <end position="666"/>
    </location>
</feature>
<protein>
    <recommendedName>
        <fullName evidence="9">PHD and RING finger domain-containing protein 1</fullName>
    </recommendedName>
</protein>
<feature type="compositionally biased region" description="Polar residues" evidence="5">
    <location>
        <begin position="2134"/>
        <end position="2143"/>
    </location>
</feature>
<feature type="compositionally biased region" description="Basic and acidic residues" evidence="5">
    <location>
        <begin position="1920"/>
        <end position="1943"/>
    </location>
</feature>
<feature type="compositionally biased region" description="Low complexity" evidence="5">
    <location>
        <begin position="169"/>
        <end position="183"/>
    </location>
</feature>
<dbReference type="InterPro" id="IPR011011">
    <property type="entry name" value="Znf_FYVE_PHD"/>
</dbReference>
<feature type="region of interest" description="Disordered" evidence="5">
    <location>
        <begin position="2092"/>
        <end position="2183"/>
    </location>
</feature>
<dbReference type="InterPro" id="IPR013083">
    <property type="entry name" value="Znf_RING/FYVE/PHD"/>
</dbReference>
<feature type="compositionally biased region" description="Acidic residues" evidence="5">
    <location>
        <begin position="198"/>
        <end position="212"/>
    </location>
</feature>
<gene>
    <name evidence="8" type="ORF">g.26221</name>
</gene>
<dbReference type="CDD" id="cd15543">
    <property type="entry name" value="PHD_RSF1"/>
    <property type="match status" value="1"/>
</dbReference>
<feature type="compositionally biased region" description="Basic residues" evidence="5">
    <location>
        <begin position="1441"/>
        <end position="1503"/>
    </location>
</feature>
<dbReference type="SMART" id="SM00184">
    <property type="entry name" value="RING"/>
    <property type="match status" value="1"/>
</dbReference>
<feature type="compositionally biased region" description="Pro residues" evidence="5">
    <location>
        <begin position="1854"/>
        <end position="1873"/>
    </location>
</feature>
<feature type="compositionally biased region" description="Polar residues" evidence="5">
    <location>
        <begin position="905"/>
        <end position="919"/>
    </location>
</feature>
<feature type="compositionally biased region" description="Polar residues" evidence="5">
    <location>
        <begin position="694"/>
        <end position="757"/>
    </location>
</feature>
<feature type="compositionally biased region" description="Polar residues" evidence="5">
    <location>
        <begin position="424"/>
        <end position="446"/>
    </location>
</feature>
<feature type="region of interest" description="Disordered" evidence="5">
    <location>
        <begin position="1267"/>
        <end position="1728"/>
    </location>
</feature>
<feature type="compositionally biased region" description="Basic residues" evidence="5">
    <location>
        <begin position="1228"/>
        <end position="1237"/>
    </location>
</feature>
<feature type="region of interest" description="Disordered" evidence="5">
    <location>
        <begin position="656"/>
        <end position="782"/>
    </location>
</feature>
<feature type="compositionally biased region" description="Basic and acidic residues" evidence="5">
    <location>
        <begin position="1681"/>
        <end position="1691"/>
    </location>
</feature>
<feature type="region of interest" description="Disordered" evidence="5">
    <location>
        <begin position="1087"/>
        <end position="1120"/>
    </location>
</feature>
<feature type="region of interest" description="Disordered" evidence="5">
    <location>
        <begin position="1198"/>
        <end position="1240"/>
    </location>
</feature>
<feature type="domain" description="PHD-type" evidence="6">
    <location>
        <begin position="318"/>
        <end position="368"/>
    </location>
</feature>
<evidence type="ECO:0000256" key="5">
    <source>
        <dbReference type="SAM" id="MobiDB-lite"/>
    </source>
</evidence>
<dbReference type="PANTHER" id="PTHR12618">
    <property type="entry name" value="PHD AND RING FINGER DOMAIN-CONTAINING PROTEIN 1"/>
    <property type="match status" value="1"/>
</dbReference>
<dbReference type="PROSITE" id="PS50016">
    <property type="entry name" value="ZF_PHD_2"/>
    <property type="match status" value="1"/>
</dbReference>
<dbReference type="InterPro" id="IPR019786">
    <property type="entry name" value="Zinc_finger_PHD-type_CS"/>
</dbReference>
<feature type="region of interest" description="Disordered" evidence="5">
    <location>
        <begin position="870"/>
        <end position="1074"/>
    </location>
</feature>
<dbReference type="InterPro" id="IPR057031">
    <property type="entry name" value="SFR19-like_C"/>
</dbReference>
<dbReference type="Pfam" id="PF13639">
    <property type="entry name" value="zf-RING_2"/>
    <property type="match status" value="1"/>
</dbReference>
<evidence type="ECO:0000256" key="1">
    <source>
        <dbReference type="ARBA" id="ARBA00022723"/>
    </source>
</evidence>
<evidence type="ECO:0000313" key="8">
    <source>
        <dbReference type="EMBL" id="JAS17673.1"/>
    </source>
</evidence>
<feature type="compositionally biased region" description="Polar residues" evidence="5">
    <location>
        <begin position="1813"/>
        <end position="1823"/>
    </location>
</feature>
<keyword evidence="2 4" id="KW-0863">Zinc-finger</keyword>
<feature type="compositionally biased region" description="Basic residues" evidence="5">
    <location>
        <begin position="1619"/>
        <end position="1642"/>
    </location>
</feature>
<dbReference type="GO" id="GO:0008270">
    <property type="term" value="F:zinc ion binding"/>
    <property type="evidence" value="ECO:0007669"/>
    <property type="project" value="UniProtKB-KW"/>
</dbReference>
<dbReference type="Pfam" id="PF23030">
    <property type="entry name" value="SCAF11-like_C"/>
    <property type="match status" value="1"/>
</dbReference>
<dbReference type="PROSITE" id="PS01359">
    <property type="entry name" value="ZF_PHD_1"/>
    <property type="match status" value="1"/>
</dbReference>
<evidence type="ECO:0008006" key="9">
    <source>
        <dbReference type="Google" id="ProtNLM"/>
    </source>
</evidence>
<evidence type="ECO:0000259" key="7">
    <source>
        <dbReference type="PROSITE" id="PS50089"/>
    </source>
</evidence>
<feature type="compositionally biased region" description="Basic and acidic residues" evidence="5">
    <location>
        <begin position="1104"/>
        <end position="1119"/>
    </location>
</feature>
<feature type="compositionally biased region" description="Basic and acidic residues" evidence="5">
    <location>
        <begin position="1268"/>
        <end position="1277"/>
    </location>
</feature>
<feature type="compositionally biased region" description="Basic and acidic residues" evidence="5">
    <location>
        <begin position="1036"/>
        <end position="1068"/>
    </location>
</feature>
<name>A0A1B6CWW0_9HEMI</name>
<feature type="region of interest" description="Disordered" evidence="5">
    <location>
        <begin position="2009"/>
        <end position="2037"/>
    </location>
</feature>
<feature type="compositionally biased region" description="Polar residues" evidence="5">
    <location>
        <begin position="1782"/>
        <end position="1802"/>
    </location>
</feature>
<dbReference type="InterPro" id="IPR017907">
    <property type="entry name" value="Znf_RING_CS"/>
</dbReference>
<sequence>MSDDSDIENNRSKGAIRKRQIYHTISSDSSSASPIENPRRSRKQFRISYEDSSSDSNYIAIRGNKKISKVIKSSESDDLNSSDISTNSSSSTSSSPIKNSSSTESSISEPTDSNSSLEVNFIRLTRSANQTASLVRKKKQLVIQSDESSSDSSESIPKTTKRRFVPRVTSDADSSSSGETSSEIRPGAKKNVLRLSSEEDDTDSDNGIESDFDSQGAVGGINIRNDGNGSSSEDTQSDKCPICLLKFESQKLGTPELCDHTFCSECLQEWAKRNPSCPIDRQPFSLILVRQHVDGEVIDRIKIDNWPRFESLDVYIDLTSCQMCGLGDREDIMLLCDRCDLGYHMDCLNPPLTEVPEGNWYCPYCPDRDDVMNISRNSARVRGNITRIRTSYNYDGSGDDDSGDPNSDPLFRNFEIPTRIQITGNRARTGQSLENNDYQPSTSSGIESMEGGNNRHTNQRSVGQTGRRVRKRRNKRKSKFRTKLIQTDDGVIEVKLKRKSRRRKRRARKTRSNTLTTRSRLATKLGMCAPRIPRQTIPETFNRQEISSAPINHQRHQGGVPTLDIFGTREQLDYFSGSDHEEITGGEVGLLSRPRFAHTGQRLLNRKKIGEIFFSTARRRVVTLDNITPPACGDLISSILDSQTLWHSKKTEIVSKSDGSLSIKQPDQQKKTEKSLDVKKNKEVITTAPLYPGSGSNQRYNYTPSNNRGGGQRSSNMEANSHSPYTSSNYSPFGPSHSNLPRHQSSASFTPFRSNSPIRFRMTAPPRRPNIHNFPSSNDMTMKNRSMPSSDLRVQHHLTCTSPQSSPIQDEEIDIYSDIEQESQAPVSTDRSFGALEPPPEPPALLMGLGISDDTPSDEDNGLVIDDLPAPADIYDPEEPSVDSDTEIEEKDIDKDVKGKDLVANYSSNSPNTSDSPVNLTYPFVGPMPRPPSHQSSSSDDDEDCPNFSMYSAASMNLARREEHPPIPAVIEELDIPIPPPLDSTSEEEECNSAATDTSVHERSSYGEKEDLNKSEGILLPSVSEGNLGNIPVPDTIKEGDIPIPELHRSIEKDSSNEINEKKDKISEVEDECSTQGDILELEANIDAAAPDETEDISISSSQEEEREKVLNAGEKPDGLIDITDEEMSVYEENCDQKPKDDSNILHEQNCVPFESDDDDNSLVGGATSAVSAGTLNNSDNQQVISLPGLEGLETETISESEDVNFDELPEGDIPTSELYKEEDHLSSKKKKKKKTRKLTDIESDEANLLGLKGQLLDMLEFEEGEIIEDKPKQGYKKEKKGKSKIDSTEVNENIIINKEKSPPVEKELTDKKQKKKKDKTLPKDKNILISSENQIKDNKDKNVKTSGQCDDIAWKKLSKSTKDRNYRDGKEKDTLDKSKKPESDKYLKKDKRSKEKRKELERYDVRRMISEKPKRPRKDEFGRDLSPSKSRSRSLTPFRSRNRSPVRLRNRSKSRSRSWRSRSRSRGRKRSRSRKRLQSKERLRKSRSREKIRSRSRNRGISKSKEKLRSKSKDVLKKKRRSLSRPRKSRSLTLKDVGKGRSKSLSRSWTPSWSQSSFSRSRTPSVQKKSPRRRRSKSITRSRSKSWSERQNKNTRRGVQGDARRKNLTVIVSNKDALKKKDKKKTSKKSRDDKKKKRRRQSPAPSKEVFTSGDNILVSVNFKSNKGPEVVPATTPILRESSKRKQRDETDQSTSKKKKSTTTTPKKTPGSRKKNSRVSKINEAASQAKPVAFIDLDQSPFREQTLSPKEVIVLSDSDIENEKQRKDIQAEIDRLGESQAILVSQPESPVTSSFLMTSTGPKTPPEPHIKFSISSKPSQIRVLTNPLLDNEEDMREDENIESGMDEIVHKGPNTPPEPPPELNTPASPPTTPYDPFDPTKSRTPSPQPRNTNYDEPNLQTIILREDKPLESTTNLPNETDDHPRISEHRSQSPKNDTEELKTTPESAKINLTPKASDTSIIESSPKHVSPIPISTDTNKVLDDTLLKPIQKLLVGPNKLDVSAHKSPDKILTGQQGNKSQMITPKQLNPSSVKSVTPVKHQIQTTPKTSSVKHQLMTNTLLKQIPALAIPLLQAAPIYTPAMTLNPIKTSIRIQNGDPSDDMDIDPSSPYSPGSSEGDDLFDPPVATPPRPNKSVNKPTKSKNAFDALFGTPSKSKHSRHNGKTSNKSKSVKNKGGGKKEVGVKLDEEQLRILDELPSSAVEMQVKDKFLKKLNRQERVVEEVKLVLKPYYVKKHISKEDYKEILRRSVPKICHNKSGEINPMKIQSLIEAYVKKFRYKKKVSATLPGPQLSKPKVQKTMWS</sequence>
<feature type="compositionally biased region" description="Low complexity" evidence="5">
    <location>
        <begin position="79"/>
        <end position="113"/>
    </location>
</feature>
<feature type="region of interest" description="Disordered" evidence="5">
    <location>
        <begin position="390"/>
        <end position="412"/>
    </location>
</feature>
<feature type="compositionally biased region" description="Basic and acidic residues" evidence="5">
    <location>
        <begin position="892"/>
        <end position="901"/>
    </location>
</feature>
<accession>A0A1B6CWW0</accession>
<feature type="compositionally biased region" description="Polar residues" evidence="5">
    <location>
        <begin position="1882"/>
        <end position="1901"/>
    </location>
</feature>
<keyword evidence="3" id="KW-0862">Zinc</keyword>
<organism evidence="8">
    <name type="scientific">Clastoptera arizonana</name>
    <name type="common">Arizona spittle bug</name>
    <dbReference type="NCBI Taxonomy" id="38151"/>
    <lineage>
        <taxon>Eukaryota</taxon>
        <taxon>Metazoa</taxon>
        <taxon>Ecdysozoa</taxon>
        <taxon>Arthropoda</taxon>
        <taxon>Hexapoda</taxon>
        <taxon>Insecta</taxon>
        <taxon>Pterygota</taxon>
        <taxon>Neoptera</taxon>
        <taxon>Paraneoptera</taxon>
        <taxon>Hemiptera</taxon>
        <taxon>Auchenorrhyncha</taxon>
        <taxon>Cercopoidea</taxon>
        <taxon>Clastopteridae</taxon>
        <taxon>Clastoptera</taxon>
    </lineage>
</organism>